<accession>A0AA88H6S1</accession>
<keyword evidence="4" id="KW-1185">Reference proteome</keyword>
<protein>
    <submittedName>
        <fullName evidence="3">Uncharacterized protein</fullName>
    </submittedName>
</protein>
<evidence type="ECO:0000313" key="4">
    <source>
        <dbReference type="Proteomes" id="UP001187531"/>
    </source>
</evidence>
<dbReference type="AlphaFoldDB" id="A0AA88H6S1"/>
<name>A0AA88H6S1_ARTSF</name>
<dbReference type="EMBL" id="JAVRJZ010000119">
    <property type="protein sequence ID" value="KAK2703101.1"/>
    <property type="molecule type" value="Genomic_DNA"/>
</dbReference>
<feature type="coiled-coil region" evidence="1">
    <location>
        <begin position="55"/>
        <end position="177"/>
    </location>
</feature>
<sequence length="676" mass="78094">MSTKGAEGTAVRNYPLEMFPQQINKGWKGSDQKEEKASEKENEQLPKTSNEGTIRRALLEDNLALLRQIEDLKKEQEKQIEGYRQECHSLRQKCDLMQKNQLSILSENESLRTEAQGLQKKFDQLSDQKKDLKHELEILMLKNKKYKADRQQLLSEIEELQSMKELGKEQLNELQNVHDKSHELNSSGTDSLTTVLRSECEAERSKRMELQEEILRKETVIKQMQSMYDILKEEFKENNESLLEKQKENVTLLKLLKERNEEILGLQALLDAERLSNTDPSARGNSLFSEVEDRRQQAEMQLESLQKKYQSVKKQLSTLQQEHLILKRRYAILASDKSNQDTDYIRDLEYRLGSTIEQLRIQTEKLNMLESRLESNSGDVFKAGKDMKEHRVCDKAMEALLKQARAETAEVKSELRSERLTIVAKEAEIRSLMLDLRNSRETSNLKIVEINFLRVKIQELEYKLQELAGNPPVEASKKVIVERIFFPGKEKTKEPESELKEKFVPTAFKESIGKKIDRPNPVTMKKYDKYQEKENNPVDTAVVQEDIEPTVKEHQLSMPTKFGELQVCGSSSEKKGIFKESIGKQIDRQNPVPMKKYDKSQEKENNPVDTAVVQEGIKPTVKENQLSMPQKFGEIQVYGSSSEEKGIVLKEKGKVTKTKPEIIRVPDCDVGECKQQ</sequence>
<reference evidence="3" key="1">
    <citation type="submission" date="2023-07" db="EMBL/GenBank/DDBJ databases">
        <title>Chromosome-level genome assembly of Artemia franciscana.</title>
        <authorList>
            <person name="Jo E."/>
        </authorList>
    </citation>
    <scope>NUCLEOTIDE SEQUENCE</scope>
    <source>
        <tissue evidence="3">Whole body</tissue>
    </source>
</reference>
<keyword evidence="1" id="KW-0175">Coiled coil</keyword>
<dbReference type="EMBL" id="JAVRJZ010000119">
    <property type="protein sequence ID" value="KAK2703100.1"/>
    <property type="molecule type" value="Genomic_DNA"/>
</dbReference>
<proteinExistence type="predicted"/>
<organism evidence="3 4">
    <name type="scientific">Artemia franciscana</name>
    <name type="common">Brine shrimp</name>
    <name type="synonym">Artemia sanfranciscana</name>
    <dbReference type="NCBI Taxonomy" id="6661"/>
    <lineage>
        <taxon>Eukaryota</taxon>
        <taxon>Metazoa</taxon>
        <taxon>Ecdysozoa</taxon>
        <taxon>Arthropoda</taxon>
        <taxon>Crustacea</taxon>
        <taxon>Branchiopoda</taxon>
        <taxon>Anostraca</taxon>
        <taxon>Artemiidae</taxon>
        <taxon>Artemia</taxon>
    </lineage>
</organism>
<feature type="coiled-coil region" evidence="1">
    <location>
        <begin position="207"/>
        <end position="248"/>
    </location>
</feature>
<evidence type="ECO:0000256" key="2">
    <source>
        <dbReference type="SAM" id="MobiDB-lite"/>
    </source>
</evidence>
<comment type="caution">
    <text evidence="3">The sequence shown here is derived from an EMBL/GenBank/DDBJ whole genome shotgun (WGS) entry which is preliminary data.</text>
</comment>
<dbReference type="Proteomes" id="UP001187531">
    <property type="component" value="Unassembled WGS sequence"/>
</dbReference>
<gene>
    <name evidence="3" type="ORF">QYM36_018377</name>
</gene>
<feature type="region of interest" description="Disordered" evidence="2">
    <location>
        <begin position="1"/>
        <end position="51"/>
    </location>
</feature>
<feature type="coiled-coil region" evidence="1">
    <location>
        <begin position="288"/>
        <end position="329"/>
    </location>
</feature>
<evidence type="ECO:0000313" key="3">
    <source>
        <dbReference type="EMBL" id="KAK2703100.1"/>
    </source>
</evidence>
<evidence type="ECO:0000256" key="1">
    <source>
        <dbReference type="SAM" id="Coils"/>
    </source>
</evidence>
<feature type="compositionally biased region" description="Basic and acidic residues" evidence="2">
    <location>
        <begin position="28"/>
        <end position="44"/>
    </location>
</feature>